<evidence type="ECO:0000313" key="1">
    <source>
        <dbReference type="EMBL" id="KAI5680070.1"/>
    </source>
</evidence>
<comment type="caution">
    <text evidence="1">The sequence shown here is derived from an EMBL/GenBank/DDBJ whole genome shotgun (WGS) entry which is preliminary data.</text>
</comment>
<keyword evidence="2" id="KW-1185">Reference proteome</keyword>
<gene>
    <name evidence="1" type="ORF">M9H77_01297</name>
</gene>
<accession>A0ACC0C5A5</accession>
<sequence length="377" mass="43027">MAGVLRRIQRGGIHPSIKGEVWEFLLGCFDPNSTSEERNELRERRREQYAAWKSECQKIVPVIGSGKFITTPIISDDGGPIEESSNPSFPSDVMREVPINDGDTDKKLIQWKLVLHQIGLDVVRTDRSLVFYESEANQAKLWDVLAVYAWVDNDIGYVQGMNDICSPMIILLENEADAFWCFERSMRRLRENFRSTTTSLGVQSQLSTLGQVIKAIDPKLHQHLEELDGGEYLFAIRMLMVLFRREFSFIDALYLWEVMWAMEYNPNTYMIYEEPRDSSSASLKNGDIKMNYKQLKQYGKFERKNVKTGGIEQKSALAVFLVAGVLEAKNKKLLKEAKGLDDVVQILGELTGNLDAKKALKEALKVHSKYLSKAKKL</sequence>
<dbReference type="EMBL" id="CM044701">
    <property type="protein sequence ID" value="KAI5680070.1"/>
    <property type="molecule type" value="Genomic_DNA"/>
</dbReference>
<protein>
    <submittedName>
        <fullName evidence="1">Uncharacterized protein</fullName>
    </submittedName>
</protein>
<reference evidence="2" key="1">
    <citation type="journal article" date="2023" name="Nat. Plants">
        <title>Single-cell RNA sequencing provides a high-resolution roadmap for understanding the multicellular compartmentation of specialized metabolism.</title>
        <authorList>
            <person name="Sun S."/>
            <person name="Shen X."/>
            <person name="Li Y."/>
            <person name="Li Y."/>
            <person name="Wang S."/>
            <person name="Li R."/>
            <person name="Zhang H."/>
            <person name="Shen G."/>
            <person name="Guo B."/>
            <person name="Wei J."/>
            <person name="Xu J."/>
            <person name="St-Pierre B."/>
            <person name="Chen S."/>
            <person name="Sun C."/>
        </authorList>
    </citation>
    <scope>NUCLEOTIDE SEQUENCE [LARGE SCALE GENOMIC DNA]</scope>
</reference>
<evidence type="ECO:0000313" key="2">
    <source>
        <dbReference type="Proteomes" id="UP001060085"/>
    </source>
</evidence>
<organism evidence="1 2">
    <name type="scientific">Catharanthus roseus</name>
    <name type="common">Madagascar periwinkle</name>
    <name type="synonym">Vinca rosea</name>
    <dbReference type="NCBI Taxonomy" id="4058"/>
    <lineage>
        <taxon>Eukaryota</taxon>
        <taxon>Viridiplantae</taxon>
        <taxon>Streptophyta</taxon>
        <taxon>Embryophyta</taxon>
        <taxon>Tracheophyta</taxon>
        <taxon>Spermatophyta</taxon>
        <taxon>Magnoliopsida</taxon>
        <taxon>eudicotyledons</taxon>
        <taxon>Gunneridae</taxon>
        <taxon>Pentapetalae</taxon>
        <taxon>asterids</taxon>
        <taxon>lamiids</taxon>
        <taxon>Gentianales</taxon>
        <taxon>Apocynaceae</taxon>
        <taxon>Rauvolfioideae</taxon>
        <taxon>Vinceae</taxon>
        <taxon>Catharanthinae</taxon>
        <taxon>Catharanthus</taxon>
    </lineage>
</organism>
<proteinExistence type="predicted"/>
<name>A0ACC0C5A5_CATRO</name>
<dbReference type="Proteomes" id="UP001060085">
    <property type="component" value="Linkage Group LG01"/>
</dbReference>